<dbReference type="Proteomes" id="UP000770661">
    <property type="component" value="Unassembled WGS sequence"/>
</dbReference>
<dbReference type="PANTHER" id="PTHR10794:SF63">
    <property type="entry name" value="ALPHA_BETA HYDROLASE 1, ISOFORM A"/>
    <property type="match status" value="1"/>
</dbReference>
<dbReference type="GO" id="GO:0051793">
    <property type="term" value="P:medium-chain fatty acid catabolic process"/>
    <property type="evidence" value="ECO:0007669"/>
    <property type="project" value="TreeGrafter"/>
</dbReference>
<keyword evidence="2" id="KW-0719">Serine esterase</keyword>
<dbReference type="OrthoDB" id="247542at2759"/>
<keyword evidence="6" id="KW-1185">Reference proteome</keyword>
<sequence>MSLAITSVRVEMCVVVPVLACRRGAWRGFLEQHLNILQERYWPTPWCYESRCQTIMATVLRARLPDIPYRREVLPLRDGGQVSLDWLEPTGGGAGGTSGCVLVLPGLTGSSQSEYVKGVVMELQRVGVTCVVLNNRGMGGLSLLTTRTYCAANSDDLEEALDHLKTTLKGAPIFIIGISLGGLITGNYLATRGQAAADKVTAAAVVSVPWNMVEGLRGMEQPVWNLLLNRYLASCLCDLADSFSYQLAGGEHEWDLDDVVKVGVVVVKSKTMREFDTRFTARQFGFRDAEDYYRSSSLHDHLHRIRVPLLCLNAADDPFQPLPST</sequence>
<proteinExistence type="inferred from homology"/>
<evidence type="ECO:0000256" key="1">
    <source>
        <dbReference type="ARBA" id="ARBA00010884"/>
    </source>
</evidence>
<dbReference type="GO" id="GO:0047372">
    <property type="term" value="F:monoacylglycerol lipase activity"/>
    <property type="evidence" value="ECO:0007669"/>
    <property type="project" value="TreeGrafter"/>
</dbReference>
<protein>
    <submittedName>
        <fullName evidence="5">Protein ABHD1</fullName>
    </submittedName>
</protein>
<organism evidence="5 6">
    <name type="scientific">Chionoecetes opilio</name>
    <name type="common">Atlantic snow crab</name>
    <name type="synonym">Cancer opilio</name>
    <dbReference type="NCBI Taxonomy" id="41210"/>
    <lineage>
        <taxon>Eukaryota</taxon>
        <taxon>Metazoa</taxon>
        <taxon>Ecdysozoa</taxon>
        <taxon>Arthropoda</taxon>
        <taxon>Crustacea</taxon>
        <taxon>Multicrustacea</taxon>
        <taxon>Malacostraca</taxon>
        <taxon>Eumalacostraca</taxon>
        <taxon>Eucarida</taxon>
        <taxon>Decapoda</taxon>
        <taxon>Pleocyemata</taxon>
        <taxon>Brachyura</taxon>
        <taxon>Eubrachyura</taxon>
        <taxon>Majoidea</taxon>
        <taxon>Majidae</taxon>
        <taxon>Chionoecetes</taxon>
    </lineage>
</organism>
<gene>
    <name evidence="5" type="primary">ABHD1</name>
    <name evidence="5" type="ORF">GWK47_041667</name>
</gene>
<dbReference type="GO" id="GO:0008126">
    <property type="term" value="F:acetylesterase activity"/>
    <property type="evidence" value="ECO:0007669"/>
    <property type="project" value="TreeGrafter"/>
</dbReference>
<keyword evidence="3" id="KW-0378">Hydrolase</keyword>
<dbReference type="InterPro" id="IPR050960">
    <property type="entry name" value="AB_hydrolase_4_sf"/>
</dbReference>
<evidence type="ECO:0000313" key="5">
    <source>
        <dbReference type="EMBL" id="KAG0723944.1"/>
    </source>
</evidence>
<evidence type="ECO:0000256" key="2">
    <source>
        <dbReference type="ARBA" id="ARBA00022487"/>
    </source>
</evidence>
<evidence type="ECO:0000259" key="4">
    <source>
        <dbReference type="Pfam" id="PF12146"/>
    </source>
</evidence>
<dbReference type="Gene3D" id="3.40.50.1820">
    <property type="entry name" value="alpha/beta hydrolase"/>
    <property type="match status" value="1"/>
</dbReference>
<dbReference type="PIRSF" id="PIRSF005211">
    <property type="entry name" value="Ab_hydro_YheT"/>
    <property type="match status" value="1"/>
</dbReference>
<dbReference type="InterPro" id="IPR022742">
    <property type="entry name" value="Hydrolase_4"/>
</dbReference>
<accession>A0A8J4YGU0</accession>
<dbReference type="InterPro" id="IPR029058">
    <property type="entry name" value="AB_hydrolase_fold"/>
</dbReference>
<dbReference type="PANTHER" id="PTHR10794">
    <property type="entry name" value="ABHYDROLASE DOMAIN-CONTAINING PROTEIN"/>
    <property type="match status" value="1"/>
</dbReference>
<dbReference type="Pfam" id="PF12146">
    <property type="entry name" value="Hydrolase_4"/>
    <property type="match status" value="1"/>
</dbReference>
<comment type="similarity">
    <text evidence="1">Belongs to the AB hydrolase superfamily. AB hydrolase 4 family.</text>
</comment>
<dbReference type="EMBL" id="JACEEZ010007579">
    <property type="protein sequence ID" value="KAG0723944.1"/>
    <property type="molecule type" value="Genomic_DNA"/>
</dbReference>
<feature type="domain" description="Serine aminopeptidase S33" evidence="4">
    <location>
        <begin position="98"/>
        <end position="318"/>
    </location>
</feature>
<dbReference type="SUPFAM" id="SSF53474">
    <property type="entry name" value="alpha/beta-Hydrolases"/>
    <property type="match status" value="1"/>
</dbReference>
<evidence type="ECO:0000313" key="6">
    <source>
        <dbReference type="Proteomes" id="UP000770661"/>
    </source>
</evidence>
<name>A0A8J4YGU0_CHIOP</name>
<dbReference type="PROSITE" id="PS01133">
    <property type="entry name" value="UPF0017"/>
    <property type="match status" value="1"/>
</dbReference>
<dbReference type="GO" id="GO:0051792">
    <property type="term" value="P:medium-chain fatty acid biosynthetic process"/>
    <property type="evidence" value="ECO:0007669"/>
    <property type="project" value="TreeGrafter"/>
</dbReference>
<dbReference type="InterPro" id="IPR000952">
    <property type="entry name" value="AB_hydrolase_4_CS"/>
</dbReference>
<dbReference type="AlphaFoldDB" id="A0A8J4YGU0"/>
<reference evidence="5" key="1">
    <citation type="submission" date="2020-07" db="EMBL/GenBank/DDBJ databases">
        <title>The High-quality genome of the commercially important snow crab, Chionoecetes opilio.</title>
        <authorList>
            <person name="Jeong J.-H."/>
            <person name="Ryu S."/>
        </authorList>
    </citation>
    <scope>NUCLEOTIDE SEQUENCE</scope>
    <source>
        <strain evidence="5">MADBK_172401_WGS</strain>
        <tissue evidence="5">Digestive gland</tissue>
    </source>
</reference>
<comment type="caution">
    <text evidence="5">The sequence shown here is derived from an EMBL/GenBank/DDBJ whole genome shotgun (WGS) entry which is preliminary data.</text>
</comment>
<evidence type="ECO:0000256" key="3">
    <source>
        <dbReference type="ARBA" id="ARBA00022801"/>
    </source>
</evidence>
<dbReference type="InterPro" id="IPR012020">
    <property type="entry name" value="ABHD4"/>
</dbReference>